<comment type="caution">
    <text evidence="1">The sequence shown here is derived from an EMBL/GenBank/DDBJ whole genome shotgun (WGS) entry which is preliminary data.</text>
</comment>
<dbReference type="EMBL" id="SOEC01000008">
    <property type="protein sequence ID" value="TDX29136.1"/>
    <property type="molecule type" value="Genomic_DNA"/>
</dbReference>
<dbReference type="RefSeq" id="WP_134017975.1">
    <property type="nucleotide sequence ID" value="NZ_SOEC01000008.1"/>
</dbReference>
<evidence type="ECO:0000313" key="1">
    <source>
        <dbReference type="EMBL" id="TDX29136.1"/>
    </source>
</evidence>
<proteinExistence type="predicted"/>
<gene>
    <name evidence="1" type="ORF">DFO67_108180</name>
</gene>
<organism evidence="1 2">
    <name type="scientific">Modicisalibacter xianhensis</name>
    <dbReference type="NCBI Taxonomy" id="442341"/>
    <lineage>
        <taxon>Bacteria</taxon>
        <taxon>Pseudomonadati</taxon>
        <taxon>Pseudomonadota</taxon>
        <taxon>Gammaproteobacteria</taxon>
        <taxon>Oceanospirillales</taxon>
        <taxon>Halomonadaceae</taxon>
        <taxon>Modicisalibacter</taxon>
    </lineage>
</organism>
<dbReference type="Proteomes" id="UP000294489">
    <property type="component" value="Unassembled WGS sequence"/>
</dbReference>
<protein>
    <submittedName>
        <fullName evidence="1">Uncharacterized protein</fullName>
    </submittedName>
</protein>
<evidence type="ECO:0000313" key="2">
    <source>
        <dbReference type="Proteomes" id="UP000294489"/>
    </source>
</evidence>
<accession>A0A4R8G208</accession>
<name>A0A4R8G208_9GAMM</name>
<reference evidence="1 2" key="1">
    <citation type="submission" date="2019-03" db="EMBL/GenBank/DDBJ databases">
        <title>Freshwater and sediment microbial communities from various areas in North America, analyzing microbe dynamics in response to fracking.</title>
        <authorList>
            <person name="Lamendella R."/>
        </authorList>
    </citation>
    <scope>NUCLEOTIDE SEQUENCE [LARGE SCALE GENOMIC DNA]</scope>
    <source>
        <strain evidence="1 2">6_TX</strain>
    </source>
</reference>
<sequence length="130" mass="14479">MTPRDEAKALSGVVGALLCPGTTRADRAFIVDGRLYKLTVEQIKDEFEMQRLINQEAGLRPPEADDPFAIDPADMREALLAALVDPNLGAEVADRLALFTESNGYPRRTADAVATLREVMRWHRERKEVS</sequence>
<dbReference type="AlphaFoldDB" id="A0A4R8G208"/>